<feature type="region of interest" description="Disordered" evidence="1">
    <location>
        <begin position="231"/>
        <end position="310"/>
    </location>
</feature>
<evidence type="ECO:0000256" key="1">
    <source>
        <dbReference type="SAM" id="MobiDB-lite"/>
    </source>
</evidence>
<dbReference type="GO" id="GO:0000307">
    <property type="term" value="C:cyclin-dependent protein kinase holoenzyme complex"/>
    <property type="evidence" value="ECO:0007669"/>
    <property type="project" value="TreeGrafter"/>
</dbReference>
<dbReference type="GO" id="GO:0019901">
    <property type="term" value="F:protein kinase binding"/>
    <property type="evidence" value="ECO:0007669"/>
    <property type="project" value="InterPro"/>
</dbReference>
<dbReference type="InterPro" id="IPR036915">
    <property type="entry name" value="Cyclin-like_sf"/>
</dbReference>
<dbReference type="AlphaFoldDB" id="A0AAD2H236"/>
<dbReference type="Proteomes" id="UP001295794">
    <property type="component" value="Unassembled WGS sequence"/>
</dbReference>
<dbReference type="InterPro" id="IPR006671">
    <property type="entry name" value="Cyclin_N"/>
</dbReference>
<dbReference type="EMBL" id="CAVNYO010000108">
    <property type="protein sequence ID" value="CAK5266252.1"/>
    <property type="molecule type" value="Genomic_DNA"/>
</dbReference>
<sequence>MSNASFDYAAWTSASFSSASSSAAASSSMHPASLVDPTSHSSAMIQLIDMDISLSLIEYLAECISETVQYALVRDAPRGRSPARTLHTRKFTAFVEMVLRRAEVRPAAVLVALVYVARARPHLSIALEEWALERVFLGALIVASKYTQDSTLKNVHWGLVSGVFGPRDIGRIEREFLEVLDWQLTVREDEILAHWDGIMGVGGARLRQFGKEEGRRHVRVSAFLRPHLRAPQDPLPLQMPDLAASPTSTCVSLSPRTPLHSGTGAPTHSLPNSPPPSKPEDAMDVDSPPLPSKARRFFPTTAQTRPIMVS</sequence>
<dbReference type="Pfam" id="PF00134">
    <property type="entry name" value="Cyclin_N"/>
    <property type="match status" value="1"/>
</dbReference>
<dbReference type="InterPro" id="IPR013922">
    <property type="entry name" value="Cyclin_PHO80-like"/>
</dbReference>
<comment type="caution">
    <text evidence="3">The sequence shown here is derived from an EMBL/GenBank/DDBJ whole genome shotgun (WGS) entry which is preliminary data.</text>
</comment>
<feature type="domain" description="Cyclin N-terminal" evidence="2">
    <location>
        <begin position="87"/>
        <end position="185"/>
    </location>
</feature>
<dbReference type="CDD" id="cd20557">
    <property type="entry name" value="CYCLIN_ScPCL1-like"/>
    <property type="match status" value="1"/>
</dbReference>
<evidence type="ECO:0000313" key="3">
    <source>
        <dbReference type="EMBL" id="CAK5266252.1"/>
    </source>
</evidence>
<feature type="compositionally biased region" description="Low complexity" evidence="1">
    <location>
        <begin position="231"/>
        <end position="244"/>
    </location>
</feature>
<keyword evidence="4" id="KW-1185">Reference proteome</keyword>
<organism evidence="3 4">
    <name type="scientific">Mycena citricolor</name>
    <dbReference type="NCBI Taxonomy" id="2018698"/>
    <lineage>
        <taxon>Eukaryota</taxon>
        <taxon>Fungi</taxon>
        <taxon>Dikarya</taxon>
        <taxon>Basidiomycota</taxon>
        <taxon>Agaricomycotina</taxon>
        <taxon>Agaricomycetes</taxon>
        <taxon>Agaricomycetidae</taxon>
        <taxon>Agaricales</taxon>
        <taxon>Marasmiineae</taxon>
        <taxon>Mycenaceae</taxon>
        <taxon>Mycena</taxon>
    </lineage>
</organism>
<evidence type="ECO:0000313" key="4">
    <source>
        <dbReference type="Proteomes" id="UP001295794"/>
    </source>
</evidence>
<gene>
    <name evidence="3" type="ORF">MYCIT1_LOCUS7903</name>
</gene>
<dbReference type="Gene3D" id="1.10.472.10">
    <property type="entry name" value="Cyclin-like"/>
    <property type="match status" value="1"/>
</dbReference>
<reference evidence="3" key="1">
    <citation type="submission" date="2023-11" db="EMBL/GenBank/DDBJ databases">
        <authorList>
            <person name="De Vega J J."/>
            <person name="De Vega J J."/>
        </authorList>
    </citation>
    <scope>NUCLEOTIDE SEQUENCE</scope>
</reference>
<dbReference type="GO" id="GO:0005634">
    <property type="term" value="C:nucleus"/>
    <property type="evidence" value="ECO:0007669"/>
    <property type="project" value="TreeGrafter"/>
</dbReference>
<accession>A0AAD2H236</accession>
<protein>
    <recommendedName>
        <fullName evidence="2">Cyclin N-terminal domain-containing protein</fullName>
    </recommendedName>
</protein>
<dbReference type="PANTHER" id="PTHR15615">
    <property type="match status" value="1"/>
</dbReference>
<dbReference type="GO" id="GO:0016538">
    <property type="term" value="F:cyclin-dependent protein serine/threonine kinase regulator activity"/>
    <property type="evidence" value="ECO:0007669"/>
    <property type="project" value="TreeGrafter"/>
</dbReference>
<feature type="compositionally biased region" description="Polar residues" evidence="1">
    <location>
        <begin position="245"/>
        <end position="255"/>
    </location>
</feature>
<evidence type="ECO:0000259" key="2">
    <source>
        <dbReference type="Pfam" id="PF00134"/>
    </source>
</evidence>
<proteinExistence type="predicted"/>
<name>A0AAD2H236_9AGAR</name>
<dbReference type="PANTHER" id="PTHR15615:SF10">
    <property type="entry name" value="PHO85 CYCLIN-2-RELATED"/>
    <property type="match status" value="1"/>
</dbReference>
<dbReference type="SUPFAM" id="SSF47954">
    <property type="entry name" value="Cyclin-like"/>
    <property type="match status" value="1"/>
</dbReference>